<accession>A0A1M5IY50</accession>
<evidence type="ECO:0000313" key="2">
    <source>
        <dbReference type="Proteomes" id="UP000184112"/>
    </source>
</evidence>
<sequence length="75" mass="8936">MGVKQNTVRLHQDIKREFEKMSNIREFGVKKYSTEYVLKVVAKKYYRAVKTVENIVFNRVNYQNKSNSQAELFNS</sequence>
<name>A0A1M5IY50_FLAJO</name>
<protein>
    <submittedName>
        <fullName evidence="1">Uncharacterized protein</fullName>
    </submittedName>
</protein>
<proteinExistence type="predicted"/>
<dbReference type="EMBL" id="FQWH01000002">
    <property type="protein sequence ID" value="SHG33191.1"/>
    <property type="molecule type" value="Genomic_DNA"/>
</dbReference>
<gene>
    <name evidence="1" type="ORF">SAMN05444388_102300</name>
</gene>
<evidence type="ECO:0000313" key="1">
    <source>
        <dbReference type="EMBL" id="SHG33191.1"/>
    </source>
</evidence>
<organism evidence="1 2">
    <name type="scientific">Flavobacterium johnsoniae</name>
    <name type="common">Cytophaga johnsonae</name>
    <dbReference type="NCBI Taxonomy" id="986"/>
    <lineage>
        <taxon>Bacteria</taxon>
        <taxon>Pseudomonadati</taxon>
        <taxon>Bacteroidota</taxon>
        <taxon>Flavobacteriia</taxon>
        <taxon>Flavobacteriales</taxon>
        <taxon>Flavobacteriaceae</taxon>
        <taxon>Flavobacterium</taxon>
    </lineage>
</organism>
<dbReference type="AlphaFoldDB" id="A0A1M5IY50"/>
<dbReference type="Proteomes" id="UP000184112">
    <property type="component" value="Unassembled WGS sequence"/>
</dbReference>
<reference evidence="1 2" key="1">
    <citation type="submission" date="2016-11" db="EMBL/GenBank/DDBJ databases">
        <authorList>
            <person name="Jaros S."/>
            <person name="Januszkiewicz K."/>
            <person name="Wedrychowicz H."/>
        </authorList>
    </citation>
    <scope>NUCLEOTIDE SEQUENCE [LARGE SCALE GENOMIC DNA]</scope>
    <source>
        <strain evidence="1 2">DSM 6792</strain>
    </source>
</reference>
<dbReference type="RefSeq" id="WP_073408568.1">
    <property type="nucleotide sequence ID" value="NZ_FQWH01000002.1"/>
</dbReference>